<gene>
    <name evidence="2" type="ORF">LOTGIDRAFT_162258</name>
</gene>
<dbReference type="HOGENOM" id="CLU_1442601_0_0_1"/>
<dbReference type="CTD" id="20238961"/>
<reference evidence="2 3" key="1">
    <citation type="journal article" date="2013" name="Nature">
        <title>Insights into bilaterian evolution from three spiralian genomes.</title>
        <authorList>
            <person name="Simakov O."/>
            <person name="Marletaz F."/>
            <person name="Cho S.J."/>
            <person name="Edsinger-Gonzales E."/>
            <person name="Havlak P."/>
            <person name="Hellsten U."/>
            <person name="Kuo D.H."/>
            <person name="Larsson T."/>
            <person name="Lv J."/>
            <person name="Arendt D."/>
            <person name="Savage R."/>
            <person name="Osoegawa K."/>
            <person name="de Jong P."/>
            <person name="Grimwood J."/>
            <person name="Chapman J.A."/>
            <person name="Shapiro H."/>
            <person name="Aerts A."/>
            <person name="Otillar R.P."/>
            <person name="Terry A.Y."/>
            <person name="Boore J.L."/>
            <person name="Grigoriev I.V."/>
            <person name="Lindberg D.R."/>
            <person name="Seaver E.C."/>
            <person name="Weisblat D.A."/>
            <person name="Putnam N.H."/>
            <person name="Rokhsar D.S."/>
        </authorList>
    </citation>
    <scope>NUCLEOTIDE SEQUENCE [LARGE SCALE GENOMIC DNA]</scope>
</reference>
<keyword evidence="1" id="KW-0732">Signal</keyword>
<dbReference type="Proteomes" id="UP000030746">
    <property type="component" value="Unassembled WGS sequence"/>
</dbReference>
<dbReference type="GeneID" id="20238961"/>
<dbReference type="AlphaFoldDB" id="V4AHA7"/>
<evidence type="ECO:0000313" key="3">
    <source>
        <dbReference type="Proteomes" id="UP000030746"/>
    </source>
</evidence>
<dbReference type="EMBL" id="KB202014">
    <property type="protein sequence ID" value="ESO92776.1"/>
    <property type="molecule type" value="Genomic_DNA"/>
</dbReference>
<proteinExistence type="predicted"/>
<protein>
    <submittedName>
        <fullName evidence="2">Uncharacterized protein</fullName>
    </submittedName>
</protein>
<feature type="chain" id="PRO_5004716653" evidence="1">
    <location>
        <begin position="20"/>
        <end position="188"/>
    </location>
</feature>
<evidence type="ECO:0000313" key="2">
    <source>
        <dbReference type="EMBL" id="ESO92776.1"/>
    </source>
</evidence>
<dbReference type="KEGG" id="lgi:LOTGIDRAFT_162258"/>
<organism evidence="2 3">
    <name type="scientific">Lottia gigantea</name>
    <name type="common">Giant owl limpet</name>
    <dbReference type="NCBI Taxonomy" id="225164"/>
    <lineage>
        <taxon>Eukaryota</taxon>
        <taxon>Metazoa</taxon>
        <taxon>Spiralia</taxon>
        <taxon>Lophotrochozoa</taxon>
        <taxon>Mollusca</taxon>
        <taxon>Gastropoda</taxon>
        <taxon>Patellogastropoda</taxon>
        <taxon>Lottioidea</taxon>
        <taxon>Lottiidae</taxon>
        <taxon>Lottia</taxon>
    </lineage>
</organism>
<feature type="signal peptide" evidence="1">
    <location>
        <begin position="1"/>
        <end position="19"/>
    </location>
</feature>
<dbReference type="RefSeq" id="XP_009056465.1">
    <property type="nucleotide sequence ID" value="XM_009058217.1"/>
</dbReference>
<name>V4AHA7_LOTGI</name>
<keyword evidence="3" id="KW-1185">Reference proteome</keyword>
<accession>V4AHA7</accession>
<evidence type="ECO:0000256" key="1">
    <source>
        <dbReference type="SAM" id="SignalP"/>
    </source>
</evidence>
<sequence length="188" mass="21040">MTRMWSLIIFTGLAALTLASNDAKAHRIKRQMYGNYGYSNTGYGNGNIGYANAGYGNNVLNNPSLMEYYHRLWDQMHDPAIGAPPPMDPFGPPPPMDPFAPPPPGMDPFAPPPPDPAFDEWAHRMGWIADPAPPPDPAMDDYMHRLAWEHLAFDPTVESELFHGFGFTPNGWLYEHYLPEGYVLSNYG</sequence>